<evidence type="ECO:0000256" key="5">
    <source>
        <dbReference type="ARBA" id="ARBA00022840"/>
    </source>
</evidence>
<evidence type="ECO:0000259" key="10">
    <source>
        <dbReference type="PROSITE" id="PS51194"/>
    </source>
</evidence>
<dbReference type="SMART" id="SM00490">
    <property type="entry name" value="HELICc"/>
    <property type="match status" value="1"/>
</dbReference>
<proteinExistence type="predicted"/>
<dbReference type="eggNOG" id="KOG0335">
    <property type="taxonomic scope" value="Eukaryota"/>
</dbReference>
<evidence type="ECO:0000256" key="1">
    <source>
        <dbReference type="ARBA" id="ARBA00012552"/>
    </source>
</evidence>
<dbReference type="InterPro" id="IPR014001">
    <property type="entry name" value="Helicase_ATP-bd"/>
</dbReference>
<dbReference type="AlphaFoldDB" id="R8BXJ5"/>
<dbReference type="GO" id="GO:0005524">
    <property type="term" value="F:ATP binding"/>
    <property type="evidence" value="ECO:0007669"/>
    <property type="project" value="UniProtKB-KW"/>
</dbReference>
<gene>
    <name evidence="11" type="ORF">UCRPA7_348</name>
</gene>
<dbReference type="GeneID" id="19323832"/>
<keyword evidence="2" id="KW-0547">Nucleotide-binding</keyword>
<dbReference type="PROSITE" id="PS51194">
    <property type="entry name" value="HELICASE_CTER"/>
    <property type="match status" value="1"/>
</dbReference>
<dbReference type="PROSITE" id="PS51192">
    <property type="entry name" value="HELICASE_ATP_BIND_1"/>
    <property type="match status" value="1"/>
</dbReference>
<dbReference type="GO" id="GO:0003724">
    <property type="term" value="F:RNA helicase activity"/>
    <property type="evidence" value="ECO:0007669"/>
    <property type="project" value="UniProtKB-EC"/>
</dbReference>
<dbReference type="HOGENOM" id="CLU_003041_18_0_1"/>
<dbReference type="InterPro" id="IPR001650">
    <property type="entry name" value="Helicase_C-like"/>
</dbReference>
<evidence type="ECO:0000259" key="9">
    <source>
        <dbReference type="PROSITE" id="PS51192"/>
    </source>
</evidence>
<evidence type="ECO:0000256" key="8">
    <source>
        <dbReference type="SAM" id="MobiDB-lite"/>
    </source>
</evidence>
<evidence type="ECO:0000256" key="4">
    <source>
        <dbReference type="ARBA" id="ARBA00022806"/>
    </source>
</evidence>
<evidence type="ECO:0000256" key="2">
    <source>
        <dbReference type="ARBA" id="ARBA00022741"/>
    </source>
</evidence>
<dbReference type="SMART" id="SM00487">
    <property type="entry name" value="DEXDc"/>
    <property type="match status" value="1"/>
</dbReference>
<protein>
    <recommendedName>
        <fullName evidence="1">RNA helicase</fullName>
        <ecNumber evidence="1">3.6.4.13</ecNumber>
    </recommendedName>
</protein>
<evidence type="ECO:0000256" key="7">
    <source>
        <dbReference type="ARBA" id="ARBA00047984"/>
    </source>
</evidence>
<dbReference type="PANTHER" id="PTHR47960">
    <property type="entry name" value="DEAD-BOX ATP-DEPENDENT RNA HELICASE 50"/>
    <property type="match status" value="1"/>
</dbReference>
<dbReference type="InterPro" id="IPR011545">
    <property type="entry name" value="DEAD/DEAH_box_helicase_dom"/>
</dbReference>
<dbReference type="InterPro" id="IPR027417">
    <property type="entry name" value="P-loop_NTPase"/>
</dbReference>
<keyword evidence="4 11" id="KW-0347">Helicase</keyword>
<sequence length="561" mass="61988">MVLSDRVAQPAAARRDVDRKPKRRPVEGPFGGMNRTVANIDPIRRLAQSRNRDKDRDTGDKEGRKDERRGFKALKMQKALTTISYGQRTSVKARIQQLESFDHFDLLPSIKEAIASDVLKGMVDIKPTPVQRLAIPALLGQDTGSSRRSRAKPISGREEFLLAAETGSGKTLAYLLPSINALKKAEADDPEIAAFKQRLEEEKALRNDPSYRGRSTFEPHPSTARPRIIVLVPTAELVDQVGAVSKALSHIVKFKTGLMSANFSAKVIERDLYSHSGIDIVISTPHLLASVAESDPNVLSRVSHLIIDEADSLFDRSFAPVTTKIVDRALPSLKQLVLCSATIPKRLDTYLATQFPNMRRIATPNLHAIPRRVQLGVIDASKDPYRNNKNLACADAIWSIGKDATRHEGAGEVDVKRIMVFVNEREKTQEVADYLVSKGIDAVALHRDTPEQRQSEMLASFTTSEPLRLDAGQVAPARKSSLPNTKVIVATDLASRGIDTLAVRHVVLYDVPHTTIDFIHRLGRAGRMGRRGRGIVIVGKDDRRDVVAEVKQSMFMGQALV</sequence>
<keyword evidence="12" id="KW-1185">Reference proteome</keyword>
<evidence type="ECO:0000256" key="3">
    <source>
        <dbReference type="ARBA" id="ARBA00022801"/>
    </source>
</evidence>
<dbReference type="KEGG" id="tmn:UCRPA7_348"/>
<evidence type="ECO:0000313" key="12">
    <source>
        <dbReference type="Proteomes" id="UP000014074"/>
    </source>
</evidence>
<organism evidence="11 12">
    <name type="scientific">Phaeoacremonium minimum (strain UCR-PA7)</name>
    <name type="common">Esca disease fungus</name>
    <name type="synonym">Togninia minima</name>
    <dbReference type="NCBI Taxonomy" id="1286976"/>
    <lineage>
        <taxon>Eukaryota</taxon>
        <taxon>Fungi</taxon>
        <taxon>Dikarya</taxon>
        <taxon>Ascomycota</taxon>
        <taxon>Pezizomycotina</taxon>
        <taxon>Sordariomycetes</taxon>
        <taxon>Sordariomycetidae</taxon>
        <taxon>Togniniales</taxon>
        <taxon>Togniniaceae</taxon>
        <taxon>Phaeoacremonium</taxon>
    </lineage>
</organism>
<feature type="domain" description="Helicase C-terminal" evidence="10">
    <location>
        <begin position="392"/>
        <end position="561"/>
    </location>
</feature>
<dbReference type="SUPFAM" id="SSF52540">
    <property type="entry name" value="P-loop containing nucleoside triphosphate hydrolases"/>
    <property type="match status" value="1"/>
</dbReference>
<dbReference type="Gene3D" id="3.40.50.300">
    <property type="entry name" value="P-loop containing nucleotide triphosphate hydrolases"/>
    <property type="match status" value="2"/>
</dbReference>
<dbReference type="Pfam" id="PF00270">
    <property type="entry name" value="DEAD"/>
    <property type="match status" value="1"/>
</dbReference>
<reference evidence="12" key="1">
    <citation type="journal article" date="2013" name="Genome Announc.">
        <title>Draft genome sequence of the ascomycete Phaeoacremonium aleophilum strain UCR-PA7, a causal agent of the esca disease complex in grapevines.</title>
        <authorList>
            <person name="Blanco-Ulate B."/>
            <person name="Rolshausen P."/>
            <person name="Cantu D."/>
        </authorList>
    </citation>
    <scope>NUCLEOTIDE SEQUENCE [LARGE SCALE GENOMIC DNA]</scope>
    <source>
        <strain evidence="12">UCR-PA7</strain>
    </source>
</reference>
<name>R8BXJ5_PHAM7</name>
<accession>R8BXJ5</accession>
<dbReference type="Pfam" id="PF00271">
    <property type="entry name" value="Helicase_C"/>
    <property type="match status" value="1"/>
</dbReference>
<dbReference type="GO" id="GO:0003723">
    <property type="term" value="F:RNA binding"/>
    <property type="evidence" value="ECO:0007669"/>
    <property type="project" value="UniProtKB-KW"/>
</dbReference>
<feature type="compositionally biased region" description="Basic and acidic residues" evidence="8">
    <location>
        <begin position="50"/>
        <end position="70"/>
    </location>
</feature>
<dbReference type="Proteomes" id="UP000014074">
    <property type="component" value="Unassembled WGS sequence"/>
</dbReference>
<keyword evidence="3" id="KW-0378">Hydrolase</keyword>
<keyword evidence="6" id="KW-0694">RNA-binding</keyword>
<comment type="catalytic activity">
    <reaction evidence="7">
        <text>ATP + H2O = ADP + phosphate + H(+)</text>
        <dbReference type="Rhea" id="RHEA:13065"/>
        <dbReference type="ChEBI" id="CHEBI:15377"/>
        <dbReference type="ChEBI" id="CHEBI:15378"/>
        <dbReference type="ChEBI" id="CHEBI:30616"/>
        <dbReference type="ChEBI" id="CHEBI:43474"/>
        <dbReference type="ChEBI" id="CHEBI:456216"/>
        <dbReference type="EC" id="3.6.4.13"/>
    </reaction>
</comment>
<dbReference type="EC" id="3.6.4.13" evidence="1"/>
<keyword evidence="5" id="KW-0067">ATP-binding</keyword>
<feature type="domain" description="Helicase ATP-binding" evidence="9">
    <location>
        <begin position="151"/>
        <end position="361"/>
    </location>
</feature>
<dbReference type="GO" id="GO:0016787">
    <property type="term" value="F:hydrolase activity"/>
    <property type="evidence" value="ECO:0007669"/>
    <property type="project" value="UniProtKB-KW"/>
</dbReference>
<dbReference type="RefSeq" id="XP_007911135.1">
    <property type="nucleotide sequence ID" value="XM_007912944.1"/>
</dbReference>
<dbReference type="OrthoDB" id="10256233at2759"/>
<feature type="region of interest" description="Disordered" evidence="8">
    <location>
        <begin position="1"/>
        <end position="70"/>
    </location>
</feature>
<evidence type="ECO:0000256" key="6">
    <source>
        <dbReference type="ARBA" id="ARBA00022884"/>
    </source>
</evidence>
<evidence type="ECO:0000313" key="11">
    <source>
        <dbReference type="EMBL" id="EOO04126.1"/>
    </source>
</evidence>
<dbReference type="EMBL" id="KB932800">
    <property type="protein sequence ID" value="EOO04126.1"/>
    <property type="molecule type" value="Genomic_DNA"/>
</dbReference>